<dbReference type="InterPro" id="IPR016064">
    <property type="entry name" value="NAD/diacylglycerol_kinase_sf"/>
</dbReference>
<proteinExistence type="predicted"/>
<gene>
    <name evidence="1" type="ORF">METZ01_LOCUS444793</name>
</gene>
<dbReference type="Gene3D" id="3.40.50.10330">
    <property type="entry name" value="Probable inorganic polyphosphate/atp-NAD kinase, domain 1"/>
    <property type="match status" value="1"/>
</dbReference>
<dbReference type="AlphaFoldDB" id="A0A382Z9Q0"/>
<reference evidence="1" key="1">
    <citation type="submission" date="2018-05" db="EMBL/GenBank/DDBJ databases">
        <authorList>
            <person name="Lanie J.A."/>
            <person name="Ng W.-L."/>
            <person name="Kazmierczak K.M."/>
            <person name="Andrzejewski T.M."/>
            <person name="Davidsen T.M."/>
            <person name="Wayne K.J."/>
            <person name="Tettelin H."/>
            <person name="Glass J.I."/>
            <person name="Rusch D."/>
            <person name="Podicherti R."/>
            <person name="Tsui H.-C.T."/>
            <person name="Winkler M.E."/>
        </authorList>
    </citation>
    <scope>NUCLEOTIDE SEQUENCE</scope>
</reference>
<protein>
    <recommendedName>
        <fullName evidence="2">NAD(+) kinase</fullName>
    </recommendedName>
</protein>
<accession>A0A382Z9Q0</accession>
<evidence type="ECO:0008006" key="2">
    <source>
        <dbReference type="Google" id="ProtNLM"/>
    </source>
</evidence>
<feature type="non-terminal residue" evidence="1">
    <location>
        <position position="1"/>
    </location>
</feature>
<dbReference type="Pfam" id="PF20143">
    <property type="entry name" value="NAD_kinase_C"/>
    <property type="match status" value="1"/>
</dbReference>
<evidence type="ECO:0000313" key="1">
    <source>
        <dbReference type="EMBL" id="SVD91939.1"/>
    </source>
</evidence>
<dbReference type="PANTHER" id="PTHR20275">
    <property type="entry name" value="NAD KINASE"/>
    <property type="match status" value="1"/>
</dbReference>
<dbReference type="InterPro" id="IPR017438">
    <property type="entry name" value="ATP-NAD_kinase_N"/>
</dbReference>
<dbReference type="Gene3D" id="2.60.200.30">
    <property type="entry name" value="Probable inorganic polyphosphate/atp-NAD kinase, domain 2"/>
    <property type="match status" value="1"/>
</dbReference>
<dbReference type="GO" id="GO:0006741">
    <property type="term" value="P:NADP+ biosynthetic process"/>
    <property type="evidence" value="ECO:0007669"/>
    <property type="project" value="TreeGrafter"/>
</dbReference>
<name>A0A382Z9Q0_9ZZZZ</name>
<dbReference type="SUPFAM" id="SSF111331">
    <property type="entry name" value="NAD kinase/diacylglycerol kinase-like"/>
    <property type="match status" value="1"/>
</dbReference>
<dbReference type="EMBL" id="UINC01181973">
    <property type="protein sequence ID" value="SVD91939.1"/>
    <property type="molecule type" value="Genomic_DNA"/>
</dbReference>
<organism evidence="1">
    <name type="scientific">marine metagenome</name>
    <dbReference type="NCBI Taxonomy" id="408172"/>
    <lineage>
        <taxon>unclassified sequences</taxon>
        <taxon>metagenomes</taxon>
        <taxon>ecological metagenomes</taxon>
    </lineage>
</organism>
<dbReference type="InterPro" id="IPR017437">
    <property type="entry name" value="ATP-NAD_kinase_PpnK-typ_C"/>
</dbReference>
<dbReference type="GO" id="GO:0003951">
    <property type="term" value="F:NAD+ kinase activity"/>
    <property type="evidence" value="ECO:0007669"/>
    <property type="project" value="InterPro"/>
</dbReference>
<dbReference type="PANTHER" id="PTHR20275:SF0">
    <property type="entry name" value="NAD KINASE"/>
    <property type="match status" value="1"/>
</dbReference>
<dbReference type="GO" id="GO:0019674">
    <property type="term" value="P:NAD+ metabolic process"/>
    <property type="evidence" value="ECO:0007669"/>
    <property type="project" value="InterPro"/>
</dbReference>
<sequence length="142" mass="15686">EIVVHSGKIAQLIEFNVFIDDNFVYRQKADGLIISSPTGSTAYSLSGGGPIVHPEVNTILLVSMLPHNLSTSPLLVKAESKIRIELENQKAILSFDSHDNYSLKRNSSINISKAKYSLTLIHPQGQDFFASCRNKLGWSNTK</sequence>